<dbReference type="Gene3D" id="2.120.10.30">
    <property type="entry name" value="TolB, C-terminal domain"/>
    <property type="match status" value="1"/>
</dbReference>
<dbReference type="Pfam" id="PF01731">
    <property type="entry name" value="Arylesterase"/>
    <property type="match status" value="1"/>
</dbReference>
<reference evidence="5 6" key="1">
    <citation type="submission" date="2014-02" db="EMBL/GenBank/DDBJ databases">
        <title>Expanding our view of genomic diversity in Candidatus Accumulibacter clades.</title>
        <authorList>
            <person name="Skennerton C.T."/>
            <person name="Barr J.J."/>
            <person name="Slater F.R."/>
            <person name="Bond P.L."/>
            <person name="Tyson G.W."/>
        </authorList>
    </citation>
    <scope>NUCLEOTIDE SEQUENCE [LARGE SCALE GENOMIC DNA]</scope>
    <source>
        <strain evidence="6">BA-91</strain>
    </source>
</reference>
<keyword evidence="4" id="KW-0325">Glycoprotein</keyword>
<dbReference type="InterPro" id="IPR002640">
    <property type="entry name" value="Arylesterase"/>
</dbReference>
<dbReference type="PANTHER" id="PTHR11799:SF12">
    <property type="entry name" value="PARAOXONASE-RELATED"/>
    <property type="match status" value="1"/>
</dbReference>
<dbReference type="InterPro" id="IPR051288">
    <property type="entry name" value="Serum_paraoxonase/arylesterase"/>
</dbReference>
<protein>
    <submittedName>
        <fullName evidence="5">Gluconolactonase</fullName>
    </submittedName>
</protein>
<evidence type="ECO:0000256" key="4">
    <source>
        <dbReference type="ARBA" id="ARBA00023180"/>
    </source>
</evidence>
<keyword evidence="2" id="KW-0378">Hydrolase</keyword>
<dbReference type="InterPro" id="IPR011042">
    <property type="entry name" value="6-blade_b-propeller_TolB-like"/>
</dbReference>
<accession>A0A080LXS6</accession>
<comment type="caution">
    <text evidence="5">The sequence shown here is derived from an EMBL/GenBank/DDBJ whole genome shotgun (WGS) entry which is preliminary data.</text>
</comment>
<dbReference type="AlphaFoldDB" id="A0A080LXS6"/>
<gene>
    <name evidence="5" type="ORF">AW09_002172</name>
</gene>
<dbReference type="SUPFAM" id="SSF63829">
    <property type="entry name" value="Calcium-dependent phosphotriesterase"/>
    <property type="match status" value="1"/>
</dbReference>
<organism evidence="5 6">
    <name type="scientific">Candidatus Accumulibacter phosphatis</name>
    <dbReference type="NCBI Taxonomy" id="327160"/>
    <lineage>
        <taxon>Bacteria</taxon>
        <taxon>Pseudomonadati</taxon>
        <taxon>Pseudomonadota</taxon>
        <taxon>Betaproteobacteria</taxon>
        <taxon>Candidatus Accumulibacter</taxon>
    </lineage>
</organism>
<evidence type="ECO:0000313" key="5">
    <source>
        <dbReference type="EMBL" id="KFB72650.1"/>
    </source>
</evidence>
<evidence type="ECO:0000313" key="6">
    <source>
        <dbReference type="Proteomes" id="UP000020077"/>
    </source>
</evidence>
<dbReference type="PANTHER" id="PTHR11799">
    <property type="entry name" value="PARAOXONASE"/>
    <property type="match status" value="1"/>
</dbReference>
<comment type="similarity">
    <text evidence="1">Belongs to the paraoxonase family.</text>
</comment>
<dbReference type="GO" id="GO:0004064">
    <property type="term" value="F:arylesterase activity"/>
    <property type="evidence" value="ECO:0007669"/>
    <property type="project" value="InterPro"/>
</dbReference>
<name>A0A080LXS6_9PROT</name>
<keyword evidence="3" id="KW-1015">Disulfide bond</keyword>
<sequence length="376" mass="40448">MLVSPVSPVVGSVPGAATAQAMLSLAQKSCRSLVMPCPEDVTIDHEYERVYISSCSRPRLRRPTSTVAFGFQTGLPDFPNPFKPASASLVNGAILTLTLSNLDAPVVNQTAELSELGAFRPVGIDFLPIDSAQARLFVTDRPADGRARVVIFDVERASGALSRPQFIENESFIRAPNEIAAVSTDAFYFTNTQESRFQWQQLIETVVPIGFGSIVSCRLMTDGPVFHVDDAFKHFPNGVAYESATKRLYVAASMAKKIMVYGVVGAASKPRLVPLAEIAVPVAADNLTWDAAGNLWVAGSPDLAALMFYTVGQREDCPSEVARIVDPSGAARVEPVFTDDGQLISAASVGAYHETGGRRQLVVGAPFQNRLLVVDW</sequence>
<evidence type="ECO:0000256" key="2">
    <source>
        <dbReference type="ARBA" id="ARBA00022801"/>
    </source>
</evidence>
<dbReference type="EMBL" id="JDVG02000359">
    <property type="protein sequence ID" value="KFB72650.1"/>
    <property type="molecule type" value="Genomic_DNA"/>
</dbReference>
<dbReference type="Proteomes" id="UP000020077">
    <property type="component" value="Unassembled WGS sequence"/>
</dbReference>
<evidence type="ECO:0000256" key="1">
    <source>
        <dbReference type="ARBA" id="ARBA00008595"/>
    </source>
</evidence>
<evidence type="ECO:0000256" key="3">
    <source>
        <dbReference type="ARBA" id="ARBA00023157"/>
    </source>
</evidence>
<proteinExistence type="inferred from homology"/>